<evidence type="ECO:0000256" key="2">
    <source>
        <dbReference type="ARBA" id="ARBA00022723"/>
    </source>
</evidence>
<dbReference type="PANTHER" id="PTHR37302:SF3">
    <property type="entry name" value="DAMAGE-INDUCIBLE PROTEIN DINB"/>
    <property type="match status" value="1"/>
</dbReference>
<dbReference type="STRING" id="1391627.SAMN05216464_101286"/>
<keyword evidence="2 3" id="KW-0479">Metal-binding</keyword>
<proteinExistence type="inferred from homology"/>
<organism evidence="4 5">
    <name type="scientific">Mucilaginibacter pineti</name>
    <dbReference type="NCBI Taxonomy" id="1391627"/>
    <lineage>
        <taxon>Bacteria</taxon>
        <taxon>Pseudomonadati</taxon>
        <taxon>Bacteroidota</taxon>
        <taxon>Sphingobacteriia</taxon>
        <taxon>Sphingobacteriales</taxon>
        <taxon>Sphingobacteriaceae</taxon>
        <taxon>Mucilaginibacter</taxon>
    </lineage>
</organism>
<dbReference type="InterPro" id="IPR034660">
    <property type="entry name" value="DinB/YfiT-like"/>
</dbReference>
<dbReference type="InterPro" id="IPR007837">
    <property type="entry name" value="DinB"/>
</dbReference>
<comment type="similarity">
    <text evidence="1">Belongs to the DinB family.</text>
</comment>
<evidence type="ECO:0000313" key="5">
    <source>
        <dbReference type="Proteomes" id="UP000199072"/>
    </source>
</evidence>
<dbReference type="Proteomes" id="UP000199072">
    <property type="component" value="Unassembled WGS sequence"/>
</dbReference>
<name>A0A1G6THX4_9SPHI</name>
<accession>A0A1G6THX4</accession>
<feature type="binding site" evidence="3">
    <location>
        <position position="121"/>
    </location>
    <ligand>
        <name>a divalent metal cation</name>
        <dbReference type="ChEBI" id="CHEBI:60240"/>
    </ligand>
</feature>
<keyword evidence="5" id="KW-1185">Reference proteome</keyword>
<evidence type="ECO:0000256" key="1">
    <source>
        <dbReference type="ARBA" id="ARBA00008635"/>
    </source>
</evidence>
<dbReference type="EMBL" id="FNAI01000001">
    <property type="protein sequence ID" value="SDD28027.1"/>
    <property type="molecule type" value="Genomic_DNA"/>
</dbReference>
<dbReference type="PANTHER" id="PTHR37302">
    <property type="entry name" value="SLR1116 PROTEIN"/>
    <property type="match status" value="1"/>
</dbReference>
<sequence length="155" mass="18423">MKTHFIKMLNYDYFANKLLLQAIVESKIQHRPIQLMAHLLMAERRWLDRCNEIEPYPNDLWPTDFTTERLAHLIEEYHEEWINFVDKLNDNDFDKIISYQNSAGESYQTQLSDIITHLINHGTHTRAQAGQQLKLAGAQTLPITDYSYYLRQLNR</sequence>
<dbReference type="SUPFAM" id="SSF109854">
    <property type="entry name" value="DinB/YfiT-like putative metalloenzymes"/>
    <property type="match status" value="1"/>
</dbReference>
<evidence type="ECO:0000313" key="4">
    <source>
        <dbReference type="EMBL" id="SDD28027.1"/>
    </source>
</evidence>
<gene>
    <name evidence="4" type="ORF">SAMN05216464_101286</name>
</gene>
<dbReference type="AlphaFoldDB" id="A0A1G6THX4"/>
<evidence type="ECO:0000256" key="3">
    <source>
        <dbReference type="PIRSR" id="PIRSR607837-1"/>
    </source>
</evidence>
<dbReference type="Pfam" id="PF05163">
    <property type="entry name" value="DinB"/>
    <property type="match status" value="1"/>
</dbReference>
<protein>
    <submittedName>
        <fullName evidence="4">Uncharacterized damage-inducible protein DinB (Forms a four-helix bundle)</fullName>
    </submittedName>
</protein>
<feature type="binding site" evidence="3">
    <location>
        <position position="38"/>
    </location>
    <ligand>
        <name>a divalent metal cation</name>
        <dbReference type="ChEBI" id="CHEBI:60240"/>
    </ligand>
</feature>
<dbReference type="GO" id="GO:0046872">
    <property type="term" value="F:metal ion binding"/>
    <property type="evidence" value="ECO:0007669"/>
    <property type="project" value="UniProtKB-KW"/>
</dbReference>
<dbReference type="Gene3D" id="1.20.120.450">
    <property type="entry name" value="dinb family like domain"/>
    <property type="match status" value="1"/>
</dbReference>
<reference evidence="4 5" key="1">
    <citation type="submission" date="2016-10" db="EMBL/GenBank/DDBJ databases">
        <authorList>
            <person name="de Groot N.N."/>
        </authorList>
    </citation>
    <scope>NUCLEOTIDE SEQUENCE [LARGE SCALE GENOMIC DNA]</scope>
    <source>
        <strain evidence="4 5">47C3B</strain>
    </source>
</reference>